<dbReference type="Pfam" id="PF11305">
    <property type="entry name" value="DUF3107"/>
    <property type="match status" value="1"/>
</dbReference>
<name>A0A4Y8YPV3_9MICC</name>
<evidence type="ECO:0000313" key="1">
    <source>
        <dbReference type="EMBL" id="MBB5847787.1"/>
    </source>
</evidence>
<proteinExistence type="predicted"/>
<dbReference type="AlphaFoldDB" id="A0A4Y8YPV3"/>
<sequence>MEIRIGVQHVGREVVIESEQPAEEVRSLVDAAVADGSTLVLADAKGRQVVVPGDRIGFVEINAKKSGPLGFAAS</sequence>
<reference evidence="1 2" key="1">
    <citation type="submission" date="2020-08" db="EMBL/GenBank/DDBJ databases">
        <title>Sequencing the genomes of 1000 actinobacteria strains.</title>
        <authorList>
            <person name="Klenk H.-P."/>
        </authorList>
    </citation>
    <scope>NUCLEOTIDE SEQUENCE [LARGE SCALE GENOMIC DNA]</scope>
    <source>
        <strain evidence="1 2">DSM 17945</strain>
    </source>
</reference>
<protein>
    <submittedName>
        <fullName evidence="1">Uncharacterized protein</fullName>
    </submittedName>
</protein>
<accession>A0A4Y8YPV3</accession>
<dbReference type="InterPro" id="IPR021456">
    <property type="entry name" value="DUF3107"/>
</dbReference>
<keyword evidence="2" id="KW-1185">Reference proteome</keyword>
<evidence type="ECO:0000313" key="2">
    <source>
        <dbReference type="Proteomes" id="UP000567246"/>
    </source>
</evidence>
<dbReference type="EMBL" id="JACHMW010000001">
    <property type="protein sequence ID" value="MBB5847787.1"/>
    <property type="molecule type" value="Genomic_DNA"/>
</dbReference>
<dbReference type="Proteomes" id="UP000567246">
    <property type="component" value="Unassembled WGS sequence"/>
</dbReference>
<organism evidence="1 2">
    <name type="scientific">Micrococcus endophyticus</name>
    <dbReference type="NCBI Taxonomy" id="455343"/>
    <lineage>
        <taxon>Bacteria</taxon>
        <taxon>Bacillati</taxon>
        <taxon>Actinomycetota</taxon>
        <taxon>Actinomycetes</taxon>
        <taxon>Micrococcales</taxon>
        <taxon>Micrococcaceae</taxon>
        <taxon>Micrococcus</taxon>
    </lineage>
</organism>
<comment type="caution">
    <text evidence="1">The sequence shown here is derived from an EMBL/GenBank/DDBJ whole genome shotgun (WGS) entry which is preliminary data.</text>
</comment>
<dbReference type="RefSeq" id="WP_017489253.1">
    <property type="nucleotide sequence ID" value="NZ_BAABAG010000010.1"/>
</dbReference>
<gene>
    <name evidence="1" type="ORF">HDA33_000351</name>
</gene>